<name>A0A1I7NU72_9HYPH</name>
<evidence type="ECO:0000313" key="2">
    <source>
        <dbReference type="Proteomes" id="UP000199423"/>
    </source>
</evidence>
<dbReference type="EMBL" id="FPCH01000003">
    <property type="protein sequence ID" value="SFV38173.1"/>
    <property type="molecule type" value="Genomic_DNA"/>
</dbReference>
<dbReference type="OrthoDB" id="8242073at2"/>
<gene>
    <name evidence="1" type="ORF">SAMN04488557_3576</name>
</gene>
<protein>
    <submittedName>
        <fullName evidence="1">Uncharacterized protein</fullName>
    </submittedName>
</protein>
<accession>A0A1I7NU72</accession>
<dbReference type="Pfam" id="PF19698">
    <property type="entry name" value="DUF6197"/>
    <property type="match status" value="1"/>
</dbReference>
<dbReference type="AlphaFoldDB" id="A0A1I7NU72"/>
<organism evidence="1 2">
    <name type="scientific">Hyphomicrobium facile</name>
    <dbReference type="NCBI Taxonomy" id="51670"/>
    <lineage>
        <taxon>Bacteria</taxon>
        <taxon>Pseudomonadati</taxon>
        <taxon>Pseudomonadota</taxon>
        <taxon>Alphaproteobacteria</taxon>
        <taxon>Hyphomicrobiales</taxon>
        <taxon>Hyphomicrobiaceae</taxon>
        <taxon>Hyphomicrobium</taxon>
    </lineage>
</organism>
<dbReference type="Proteomes" id="UP000199423">
    <property type="component" value="Unassembled WGS sequence"/>
</dbReference>
<sequence>MSKPIKVQILERARALIEDQRCWCRGDLGRDAMDVSVGPIDSNAERRCALGALVAAAYEFTNDLHLAHDLAMTAMRPFVGATALTHINDTEGHAAVLTLFDIAIERYQEGRANA</sequence>
<dbReference type="RefSeq" id="WP_092869018.1">
    <property type="nucleotide sequence ID" value="NZ_FPCH01000003.1"/>
</dbReference>
<evidence type="ECO:0000313" key="1">
    <source>
        <dbReference type="EMBL" id="SFV38173.1"/>
    </source>
</evidence>
<proteinExistence type="predicted"/>
<dbReference type="InterPro" id="IPR045677">
    <property type="entry name" value="DUF6197"/>
</dbReference>
<keyword evidence="2" id="KW-1185">Reference proteome</keyword>
<dbReference type="STRING" id="51670.SAMN04488557_3576"/>
<reference evidence="2" key="1">
    <citation type="submission" date="2016-10" db="EMBL/GenBank/DDBJ databases">
        <authorList>
            <person name="Varghese N."/>
            <person name="Submissions S."/>
        </authorList>
    </citation>
    <scope>NUCLEOTIDE SEQUENCE [LARGE SCALE GENOMIC DNA]</scope>
    <source>
        <strain evidence="2">DSM 1565</strain>
    </source>
</reference>